<feature type="repeat" description="TPR" evidence="3">
    <location>
        <begin position="930"/>
        <end position="963"/>
    </location>
</feature>
<evidence type="ECO:0000313" key="6">
    <source>
        <dbReference type="Proteomes" id="UP000320839"/>
    </source>
</evidence>
<dbReference type="NCBIfam" id="NF047558">
    <property type="entry name" value="TPR_END_plus"/>
    <property type="match status" value="1"/>
</dbReference>
<dbReference type="SUPFAM" id="SSF48371">
    <property type="entry name" value="ARM repeat"/>
    <property type="match status" value="1"/>
</dbReference>
<keyword evidence="5" id="KW-0449">Lipoprotein</keyword>
<feature type="repeat" description="TPR" evidence="3">
    <location>
        <begin position="998"/>
        <end position="1031"/>
    </location>
</feature>
<evidence type="ECO:0000256" key="3">
    <source>
        <dbReference type="PROSITE-ProRule" id="PRU00339"/>
    </source>
</evidence>
<dbReference type="PANTHER" id="PTHR44858:SF1">
    <property type="entry name" value="UDP-N-ACETYLGLUCOSAMINE--PEPTIDE N-ACETYLGLUCOSAMINYLTRANSFERASE SPINDLY-RELATED"/>
    <property type="match status" value="1"/>
</dbReference>
<proteinExistence type="predicted"/>
<evidence type="ECO:0000256" key="4">
    <source>
        <dbReference type="SAM" id="SignalP"/>
    </source>
</evidence>
<dbReference type="Proteomes" id="UP000320839">
    <property type="component" value="Chromosome"/>
</dbReference>
<evidence type="ECO:0000256" key="2">
    <source>
        <dbReference type="ARBA" id="ARBA00022803"/>
    </source>
</evidence>
<evidence type="ECO:0000256" key="1">
    <source>
        <dbReference type="ARBA" id="ARBA00022737"/>
    </source>
</evidence>
<dbReference type="SUPFAM" id="SSF48452">
    <property type="entry name" value="TPR-like"/>
    <property type="match status" value="1"/>
</dbReference>
<feature type="repeat" description="TPR" evidence="3">
    <location>
        <begin position="726"/>
        <end position="759"/>
    </location>
</feature>
<dbReference type="Pfam" id="PF13432">
    <property type="entry name" value="TPR_16"/>
    <property type="match status" value="1"/>
</dbReference>
<gene>
    <name evidence="5" type="ORF">Pan153_03090</name>
</gene>
<dbReference type="Pfam" id="PF13181">
    <property type="entry name" value="TPR_8"/>
    <property type="match status" value="2"/>
</dbReference>
<dbReference type="OrthoDB" id="207300at2"/>
<feature type="repeat" description="TPR" evidence="3">
    <location>
        <begin position="828"/>
        <end position="861"/>
    </location>
</feature>
<dbReference type="InterPro" id="IPR011990">
    <property type="entry name" value="TPR-like_helical_dom_sf"/>
</dbReference>
<dbReference type="Gene3D" id="1.25.10.10">
    <property type="entry name" value="Leucine-rich Repeat Variant"/>
    <property type="match status" value="2"/>
</dbReference>
<dbReference type="Gene3D" id="1.25.40.10">
    <property type="entry name" value="Tetratricopeptide repeat domain"/>
    <property type="match status" value="2"/>
</dbReference>
<dbReference type="SMART" id="SM00567">
    <property type="entry name" value="EZ_HEAT"/>
    <property type="match status" value="2"/>
</dbReference>
<dbReference type="InterPro" id="IPR016024">
    <property type="entry name" value="ARM-type_fold"/>
</dbReference>
<feature type="repeat" description="TPR" evidence="3">
    <location>
        <begin position="794"/>
        <end position="827"/>
    </location>
</feature>
<dbReference type="InterPro" id="IPR004155">
    <property type="entry name" value="PBS_lyase_HEAT"/>
</dbReference>
<accession>A0A518FHB9</accession>
<name>A0A518FHB9_9PLAN</name>
<dbReference type="PANTHER" id="PTHR44858">
    <property type="entry name" value="TETRATRICOPEPTIDE REPEAT PROTEIN 6"/>
    <property type="match status" value="1"/>
</dbReference>
<dbReference type="SMART" id="SM00028">
    <property type="entry name" value="TPR"/>
    <property type="match status" value="10"/>
</dbReference>
<dbReference type="InterPro" id="IPR019734">
    <property type="entry name" value="TPR_rpt"/>
</dbReference>
<reference evidence="5 6" key="1">
    <citation type="submission" date="2019-02" db="EMBL/GenBank/DDBJ databases">
        <title>Deep-cultivation of Planctomycetes and their phenomic and genomic characterization uncovers novel biology.</title>
        <authorList>
            <person name="Wiegand S."/>
            <person name="Jogler M."/>
            <person name="Boedeker C."/>
            <person name="Pinto D."/>
            <person name="Vollmers J."/>
            <person name="Rivas-Marin E."/>
            <person name="Kohn T."/>
            <person name="Peeters S.H."/>
            <person name="Heuer A."/>
            <person name="Rast P."/>
            <person name="Oberbeckmann S."/>
            <person name="Bunk B."/>
            <person name="Jeske O."/>
            <person name="Meyerdierks A."/>
            <person name="Storesund J.E."/>
            <person name="Kallscheuer N."/>
            <person name="Luecker S."/>
            <person name="Lage O.M."/>
            <person name="Pohl T."/>
            <person name="Merkel B.J."/>
            <person name="Hornburger P."/>
            <person name="Mueller R.-W."/>
            <person name="Bruemmer F."/>
            <person name="Labrenz M."/>
            <person name="Spormann A.M."/>
            <person name="Op den Camp H."/>
            <person name="Overmann J."/>
            <person name="Amann R."/>
            <person name="Jetten M.S.M."/>
            <person name="Mascher T."/>
            <person name="Medema M.H."/>
            <person name="Devos D.P."/>
            <person name="Kaster A.-K."/>
            <person name="Ovreas L."/>
            <person name="Rohde M."/>
            <person name="Galperin M.Y."/>
            <person name="Jogler C."/>
        </authorList>
    </citation>
    <scope>NUCLEOTIDE SEQUENCE [LARGE SCALE GENOMIC DNA]</scope>
    <source>
        <strain evidence="5 6">Pan153</strain>
    </source>
</reference>
<dbReference type="AlphaFoldDB" id="A0A518FHB9"/>
<organism evidence="5 6">
    <name type="scientific">Gimesia panareensis</name>
    <dbReference type="NCBI Taxonomy" id="2527978"/>
    <lineage>
        <taxon>Bacteria</taxon>
        <taxon>Pseudomonadati</taxon>
        <taxon>Planctomycetota</taxon>
        <taxon>Planctomycetia</taxon>
        <taxon>Planctomycetales</taxon>
        <taxon>Planctomycetaceae</taxon>
        <taxon>Gimesia</taxon>
    </lineage>
</organism>
<dbReference type="PROSITE" id="PS50005">
    <property type="entry name" value="TPR"/>
    <property type="match status" value="5"/>
</dbReference>
<keyword evidence="2 3" id="KW-0802">TPR repeat</keyword>
<sequence length="1151" mass="128958" precursor="true">MQIRFDFSRSVNLCLIALLLMPSLATAQTKSPIQPVRPAGERNQTNARFRQNLNEIETLLKSRNQKPAFQPPLTKESKLFLVLEDSLKGIRYNRAPNGYHYLLTQLTLVNDSSKTVKLEREQVKAFVDGQPHPFAGLPSNLSNQSVSLGKKNLQLNKLKFVDAVEVPPGKQGSLWIVLGDLPAGPRISDFEFHVTVDGQPLVLNVNRFELGKLKYETKLLGPSHCLAELTITGELNSINVGSLVKLVDELTLKNIKRFVLYFPDQQTQIEPNVKQWLPRIAASMGTNTVMGVPFPLFPAVITELHLSGEAFKDVSVPYLGGPAPQVTHATEEAAIHAALDSAMEVLPREKIAEQIREGSPAIKVAALISGGRQLTNAELPLVLELTSHKNPRVQEAALYALRYLGDPRAFQKLVEVAQTPPGPLFEMAIASLAESRYSGGQQALLKILKSHPPESQKIIIGVIARNPRPEWGAAIYEYLDSDNQELRQAAIRALVLNGHPRLFEVLSNALKSPQAEIRQVAFQELIKRRDNASESLAMDYVLQQLQQSAPTTEMLTFIDRMKDPRAIPLLFQHLEKDKLDAGLKISLIKTIASIGDESVEARFLAYYPRALPTEKLLILSTLQKLESPQFFELAKQALTDSNHTIVNGAVSGLKNSGTREAVQVLAEGLDKASKSSTWNTIFGALSTIGTPEARRTIMEARLAGTNADKKRAAQNAMDNIYQRSPGNFYLKKGEQLHRRKEYKEALEEYDTAISIDELLVPAYLAKANTQNTLKQYDAGLKTVDQALEIDDMHARLYVTKGLLYSNQDKPQAALVELKKAIEIAPQDPYGYTVLASHYSRLKQHDQALATYDACIEANPTYMSIYDFKADLEISLNRPDEALKTYDRAIEANSRQMKAYSSKITLLRKLKREHQALAVCDDILKIDKNSIYAYLTKAYIYRDLKQIDEAIAACDAAIQLKPNDPDIQVRKAQIYNDAELWDQAIKVYDRIIRANHKNLDAYTGRGHSNLMKQDWKAAQDDFQKAYNLDNENSQAITGLAICMVYNHQEDKAIQLVESQLKKFEQDALFQYNVACVFGRALINLKDQTKTPAIQQQITEYQKKAIQYLAAASRLGFNDADWMQKDPDLAELQNLPDFRKLVQQIEKKAAALR</sequence>
<keyword evidence="4" id="KW-0732">Signal</keyword>
<dbReference type="Pfam" id="PF14559">
    <property type="entry name" value="TPR_19"/>
    <property type="match status" value="1"/>
</dbReference>
<evidence type="ECO:0000313" key="5">
    <source>
        <dbReference type="EMBL" id="QDV15693.1"/>
    </source>
</evidence>
<feature type="chain" id="PRO_5022076491" evidence="4">
    <location>
        <begin position="28"/>
        <end position="1151"/>
    </location>
</feature>
<keyword evidence="1" id="KW-0677">Repeat</keyword>
<dbReference type="InterPro" id="IPR050498">
    <property type="entry name" value="Ycf3"/>
</dbReference>
<dbReference type="RefSeq" id="WP_145453753.1">
    <property type="nucleotide sequence ID" value="NZ_CP036317.1"/>
</dbReference>
<dbReference type="Pfam" id="PF13646">
    <property type="entry name" value="HEAT_2"/>
    <property type="match status" value="2"/>
</dbReference>
<dbReference type="InterPro" id="IPR011989">
    <property type="entry name" value="ARM-like"/>
</dbReference>
<protein>
    <submittedName>
        <fullName evidence="5">Lipoprotein NlpI</fullName>
    </submittedName>
</protein>
<feature type="signal peptide" evidence="4">
    <location>
        <begin position="1"/>
        <end position="27"/>
    </location>
</feature>
<dbReference type="EMBL" id="CP036317">
    <property type="protein sequence ID" value="QDV15693.1"/>
    <property type="molecule type" value="Genomic_DNA"/>
</dbReference>